<feature type="compositionally biased region" description="Polar residues" evidence="1">
    <location>
        <begin position="530"/>
        <end position="550"/>
    </location>
</feature>
<name>B0CSU2_LACBS</name>
<evidence type="ECO:0000256" key="1">
    <source>
        <dbReference type="SAM" id="MobiDB-lite"/>
    </source>
</evidence>
<accession>B0CSU2</accession>
<dbReference type="Proteomes" id="UP000001194">
    <property type="component" value="Unassembled WGS sequence"/>
</dbReference>
<proteinExistence type="predicted"/>
<gene>
    <name evidence="2" type="ORF">LACBIDRAFT_306136</name>
</gene>
<reference evidence="2 3" key="1">
    <citation type="journal article" date="2008" name="Nature">
        <title>The genome of Laccaria bicolor provides insights into mycorrhizal symbiosis.</title>
        <authorList>
            <person name="Martin F."/>
            <person name="Aerts A."/>
            <person name="Ahren D."/>
            <person name="Brun A."/>
            <person name="Danchin E.G.J."/>
            <person name="Duchaussoy F."/>
            <person name="Gibon J."/>
            <person name="Kohler A."/>
            <person name="Lindquist E."/>
            <person name="Pereda V."/>
            <person name="Salamov A."/>
            <person name="Shapiro H.J."/>
            <person name="Wuyts J."/>
            <person name="Blaudez D."/>
            <person name="Buee M."/>
            <person name="Brokstein P."/>
            <person name="Canbaeck B."/>
            <person name="Cohen D."/>
            <person name="Courty P.E."/>
            <person name="Coutinho P.M."/>
            <person name="Delaruelle C."/>
            <person name="Detter J.C."/>
            <person name="Deveau A."/>
            <person name="DiFazio S."/>
            <person name="Duplessis S."/>
            <person name="Fraissinet-Tachet L."/>
            <person name="Lucic E."/>
            <person name="Frey-Klett P."/>
            <person name="Fourrey C."/>
            <person name="Feussner I."/>
            <person name="Gay G."/>
            <person name="Grimwood J."/>
            <person name="Hoegger P.J."/>
            <person name="Jain P."/>
            <person name="Kilaru S."/>
            <person name="Labbe J."/>
            <person name="Lin Y.C."/>
            <person name="Legue V."/>
            <person name="Le Tacon F."/>
            <person name="Marmeisse R."/>
            <person name="Melayah D."/>
            <person name="Montanini B."/>
            <person name="Muratet M."/>
            <person name="Nehls U."/>
            <person name="Niculita-Hirzel H."/>
            <person name="Oudot-Le Secq M.P."/>
            <person name="Peter M."/>
            <person name="Quesneville H."/>
            <person name="Rajashekar B."/>
            <person name="Reich M."/>
            <person name="Rouhier N."/>
            <person name="Schmutz J."/>
            <person name="Yin T."/>
            <person name="Chalot M."/>
            <person name="Henrissat B."/>
            <person name="Kuees U."/>
            <person name="Lucas S."/>
            <person name="Van de Peer Y."/>
            <person name="Podila G.K."/>
            <person name="Polle A."/>
            <person name="Pukkila P.J."/>
            <person name="Richardson P.M."/>
            <person name="Rouze P."/>
            <person name="Sanders I.R."/>
            <person name="Stajich J.E."/>
            <person name="Tunlid A."/>
            <person name="Tuskan G."/>
            <person name="Grigoriev I.V."/>
        </authorList>
    </citation>
    <scope>NUCLEOTIDE SEQUENCE [LARGE SCALE GENOMIC DNA]</scope>
    <source>
        <strain evidence="3">S238N-H82 / ATCC MYA-4686</strain>
    </source>
</reference>
<feature type="compositionally biased region" description="Polar residues" evidence="1">
    <location>
        <begin position="352"/>
        <end position="362"/>
    </location>
</feature>
<feature type="region of interest" description="Disordered" evidence="1">
    <location>
        <begin position="814"/>
        <end position="853"/>
    </location>
</feature>
<dbReference type="KEGG" id="lbc:LACBIDRAFT_306136"/>
<feature type="compositionally biased region" description="Polar residues" evidence="1">
    <location>
        <begin position="576"/>
        <end position="592"/>
    </location>
</feature>
<feature type="region of interest" description="Disordered" evidence="1">
    <location>
        <begin position="144"/>
        <end position="177"/>
    </location>
</feature>
<feature type="compositionally biased region" description="Acidic residues" evidence="1">
    <location>
        <begin position="554"/>
        <end position="566"/>
    </location>
</feature>
<dbReference type="InParanoid" id="B0CSU2"/>
<dbReference type="SUPFAM" id="SSF49313">
    <property type="entry name" value="Cadherin-like"/>
    <property type="match status" value="1"/>
</dbReference>
<dbReference type="InterPro" id="IPR015919">
    <property type="entry name" value="Cadherin-like_sf"/>
</dbReference>
<dbReference type="STRING" id="486041.B0CSU2"/>
<dbReference type="OrthoDB" id="5593376at2759"/>
<dbReference type="GeneID" id="6070179"/>
<feature type="region of interest" description="Disordered" evidence="1">
    <location>
        <begin position="112"/>
        <end position="132"/>
    </location>
</feature>
<dbReference type="AlphaFoldDB" id="B0CSU2"/>
<evidence type="ECO:0000313" key="3">
    <source>
        <dbReference type="Proteomes" id="UP000001194"/>
    </source>
</evidence>
<dbReference type="GO" id="GO:0016020">
    <property type="term" value="C:membrane"/>
    <property type="evidence" value="ECO:0007669"/>
    <property type="project" value="InterPro"/>
</dbReference>
<keyword evidence="3" id="KW-1185">Reference proteome</keyword>
<organism evidence="3">
    <name type="scientific">Laccaria bicolor (strain S238N-H82 / ATCC MYA-4686)</name>
    <name type="common">Bicoloured deceiver</name>
    <name type="synonym">Laccaria laccata var. bicolor</name>
    <dbReference type="NCBI Taxonomy" id="486041"/>
    <lineage>
        <taxon>Eukaryota</taxon>
        <taxon>Fungi</taxon>
        <taxon>Dikarya</taxon>
        <taxon>Basidiomycota</taxon>
        <taxon>Agaricomycotina</taxon>
        <taxon>Agaricomycetes</taxon>
        <taxon>Agaricomycetidae</taxon>
        <taxon>Agaricales</taxon>
        <taxon>Agaricineae</taxon>
        <taxon>Hydnangiaceae</taxon>
        <taxon>Laccaria</taxon>
    </lineage>
</organism>
<dbReference type="RefSeq" id="XP_001875459.1">
    <property type="nucleotide sequence ID" value="XM_001875424.1"/>
</dbReference>
<dbReference type="EMBL" id="DS547092">
    <property type="protein sequence ID" value="EDR14900.1"/>
    <property type="molecule type" value="Genomic_DNA"/>
</dbReference>
<dbReference type="GO" id="GO:0005509">
    <property type="term" value="F:calcium ion binding"/>
    <property type="evidence" value="ECO:0007669"/>
    <property type="project" value="InterPro"/>
</dbReference>
<feature type="region of interest" description="Disordered" evidence="1">
    <location>
        <begin position="352"/>
        <end position="374"/>
    </location>
</feature>
<evidence type="ECO:0000313" key="2">
    <source>
        <dbReference type="EMBL" id="EDR14900.1"/>
    </source>
</evidence>
<dbReference type="HOGENOM" id="CLU_008274_0_0_1"/>
<sequence>MAYEQDMGIEMAQSRLELGQSRLEIQQSQPDILTAVSFGVPIIPQDSASLFLQKHEPMQLSSPQLSLPFIPMQPVDSPSILPPSYMSDPNPHIDPFAMLESSIPMDMTPENTIALTPQAPSPSLHGSPSSYTVGVTSSLESALGPAALPGGRSRANTSISPTNPIPPSFPSMPTRQLPAFSPPAEAIVTKQEDLVPRQYINHLFKNIANIAVDAQDAFQNHHSTETNIKVDQLKSCIEQVCNMIALVSVGEQTPLLFPPVSPPSAIVAPVPELSTGFSSAAIAAPVENANHLTISDQSRKRCASELEEHRSVKALKREPQEDIPLSIPIVEPIPNSDPFPAPLPHPLTVLSQSRPPSPSSMFSHHGPFSSTNQQQPPNFPNFIPSATAALDLSPPLVAGAESTFPPLQSSWSDPVVPTTRHQHSLSAGSILGPPALASNSLDAFSAQMQPIPQPLASNSAIGPPVGRMSRSGSINGPPPFPNSFNYGYRDAFADPGNNWPPVARVSKPPAVPQATTSKGWYFGSEPTAPLATSPSNTSDGLSTAPSTTQNSPPSDEEDEDGSESDGSESHPGRLATHTSSSDAPTSHPSTDVPSEYRAEVDRIFFEYLNQICSNLDATDSKGDHIHQTLMAKKMQRLDESPDFRPFKFRIQAFTTAFLEELARQGYPEEKIPMKKIRNYLWRQQYILRFNEDGKKAKSKGNHIWNIEAKKAGDGKWEFRPFHRKLAGTPPGVAYCGLRWTWTPRIWDPQAASQNFMVQYTSPHLPSWLMWKDDQLTGIPTLDAESCQITVVAKFVVENQECQLTHNFNLTVAPTSTIDPSFSRSRRPSLVGDPPRRSTSDSALFQAPQRAKRPAQVLESPDTRVKRVLENVAQRVTEEAESQFVSTSPPEQGALQDLVKQKHVLEQTVDAYDKEITGHGHSQTRRLAVAAQNVVVQAAHRVIADRTVATGGIPTQQSETTAMQSVTVGELTDATQDAIATAVKRNGTASTEVDIIVAATSILKARTPILDIVPSSVQQQPRPLLPGAGSTRFAAGTNLSPLPEYV</sequence>
<feature type="region of interest" description="Disordered" evidence="1">
    <location>
        <begin position="499"/>
        <end position="595"/>
    </location>
</feature>
<protein>
    <submittedName>
        <fullName evidence="2">Predicted protein</fullName>
    </submittedName>
</protein>